<evidence type="ECO:0000256" key="8">
    <source>
        <dbReference type="ARBA" id="ARBA00023136"/>
    </source>
</evidence>
<evidence type="ECO:0000256" key="9">
    <source>
        <dbReference type="ARBA" id="ARBA00023157"/>
    </source>
</evidence>
<feature type="domain" description="Ig-like" evidence="14">
    <location>
        <begin position="247"/>
        <end position="329"/>
    </location>
</feature>
<dbReference type="InterPro" id="IPR051036">
    <property type="entry name" value="SIGLEC"/>
</dbReference>
<dbReference type="AlphaFoldDB" id="A0A667ICH4"/>
<keyword evidence="11" id="KW-0393">Immunoglobulin domain</keyword>
<dbReference type="PANTHER" id="PTHR12035:SF125">
    <property type="entry name" value="SIALIC ACID-BINDING IG-LIKE LECTIN 5"/>
    <property type="match status" value="1"/>
</dbReference>
<feature type="compositionally biased region" description="Polar residues" evidence="13">
    <location>
        <begin position="387"/>
        <end position="401"/>
    </location>
</feature>
<dbReference type="GO" id="GO:0033691">
    <property type="term" value="F:sialic acid binding"/>
    <property type="evidence" value="ECO:0007669"/>
    <property type="project" value="TreeGrafter"/>
</dbReference>
<dbReference type="InterPro" id="IPR036179">
    <property type="entry name" value="Ig-like_dom_sf"/>
</dbReference>
<reference evidence="15" key="2">
    <citation type="submission" date="2025-09" db="UniProtKB">
        <authorList>
            <consortium name="Ensembl"/>
        </authorList>
    </citation>
    <scope>IDENTIFICATION</scope>
</reference>
<accession>A0A667ICH4</accession>
<dbReference type="PROSITE" id="PS00290">
    <property type="entry name" value="IG_MHC"/>
    <property type="match status" value="1"/>
</dbReference>
<feature type="region of interest" description="Disordered" evidence="13">
    <location>
        <begin position="372"/>
        <end position="433"/>
    </location>
</feature>
<name>A0A667ICH4_LYNCA</name>
<evidence type="ECO:0000313" key="16">
    <source>
        <dbReference type="Proteomes" id="UP000472241"/>
    </source>
</evidence>
<comment type="similarity">
    <text evidence="12">Belongs to the immunoglobulin superfamily. SIGLEC (sialic acid binding Ig-like lectin) family.</text>
</comment>
<dbReference type="Pfam" id="PF13895">
    <property type="entry name" value="Ig_2"/>
    <property type="match status" value="1"/>
</dbReference>
<proteinExistence type="inferred from homology"/>
<evidence type="ECO:0000313" key="15">
    <source>
        <dbReference type="Ensembl" id="ENSLCNP00005031095.1"/>
    </source>
</evidence>
<feature type="domain" description="Ig-like" evidence="14">
    <location>
        <begin position="7"/>
        <end position="132"/>
    </location>
</feature>
<evidence type="ECO:0000259" key="14">
    <source>
        <dbReference type="PROSITE" id="PS50835"/>
    </source>
</evidence>
<reference evidence="15" key="1">
    <citation type="submission" date="2025-08" db="UniProtKB">
        <authorList>
            <consortium name="Ensembl"/>
        </authorList>
    </citation>
    <scope>IDENTIFICATION</scope>
</reference>
<dbReference type="SMART" id="SM00409">
    <property type="entry name" value="IG"/>
    <property type="match status" value="2"/>
</dbReference>
<comment type="subcellular location">
    <subcellularLocation>
        <location evidence="1">Membrane</location>
        <topology evidence="1">Single-pass type I membrane protein</topology>
    </subcellularLocation>
</comment>
<evidence type="ECO:0000256" key="6">
    <source>
        <dbReference type="ARBA" id="ARBA00022889"/>
    </source>
</evidence>
<evidence type="ECO:0000256" key="11">
    <source>
        <dbReference type="ARBA" id="ARBA00023319"/>
    </source>
</evidence>
<keyword evidence="7" id="KW-1133">Transmembrane helix</keyword>
<dbReference type="InterPro" id="IPR003599">
    <property type="entry name" value="Ig_sub"/>
</dbReference>
<keyword evidence="5" id="KW-0677">Repeat</keyword>
<evidence type="ECO:0000256" key="1">
    <source>
        <dbReference type="ARBA" id="ARBA00004479"/>
    </source>
</evidence>
<keyword evidence="2" id="KW-0812">Transmembrane</keyword>
<sequence>SMCSSGPILWMREDQEYQLQVRESVTVQEGLCVHVPCSFSYPWKWRYSRTMLYIYWFRDRDTSSNRYPVATNNPQRAVRTEARGRFRLVGDPWAYNCSLRIRDAMRSDEGVYFFRVERGEDVRYTYTHTTMTLRVAALTQEPDIHFPEPLKSGWPAELTCSLPGSCEGERPLTFSWVGAALDSLDPETLHSSVLAFTPRPQDHGTNLTCQVKLPEAQATVERTIWLNVSYAPHNLTISIFFSNVTVPKTLCNGMSLPVLEGQFLRLVCVADSNPPAELSWSREGKALSPSQPSAPGVLELPHVGAGDEGEFTCQARHPLGSQHISFSLSVQSESQHGLWGWTAWPGVWDVEGPGACGQDFILCPPLRQERAPGPWSSPCSEGPSWGLASSSPMASPGSTTPGERACPPPPQGSLQEVPEFQVARSCPTRLELE</sequence>
<dbReference type="Ensembl" id="ENSLCNT00005034718.1">
    <property type="protein sequence ID" value="ENSLCNP00005031095.1"/>
    <property type="gene ID" value="ENSLCNG00005020273.1"/>
</dbReference>
<dbReference type="InterPro" id="IPR007110">
    <property type="entry name" value="Ig-like_dom"/>
</dbReference>
<dbReference type="PROSITE" id="PS50835">
    <property type="entry name" value="IG_LIKE"/>
    <property type="match status" value="3"/>
</dbReference>
<dbReference type="Gene3D" id="2.60.40.10">
    <property type="entry name" value="Immunoglobulins"/>
    <property type="match status" value="3"/>
</dbReference>
<keyword evidence="16" id="KW-1185">Reference proteome</keyword>
<dbReference type="SUPFAM" id="SSF48726">
    <property type="entry name" value="Immunoglobulin"/>
    <property type="match status" value="3"/>
</dbReference>
<dbReference type="Proteomes" id="UP000472241">
    <property type="component" value="Unplaced"/>
</dbReference>
<dbReference type="InterPro" id="IPR003006">
    <property type="entry name" value="Ig/MHC_CS"/>
</dbReference>
<dbReference type="GO" id="GO:0005886">
    <property type="term" value="C:plasma membrane"/>
    <property type="evidence" value="ECO:0007669"/>
    <property type="project" value="TreeGrafter"/>
</dbReference>
<keyword evidence="10" id="KW-0325">Glycoprotein</keyword>
<dbReference type="PANTHER" id="PTHR12035">
    <property type="entry name" value="SIALIC ACID BINDING IMMUNOGLOBULIN-LIKE LECTIN"/>
    <property type="match status" value="1"/>
</dbReference>
<keyword evidence="4" id="KW-0430">Lectin</keyword>
<evidence type="ECO:0000256" key="5">
    <source>
        <dbReference type="ARBA" id="ARBA00022737"/>
    </source>
</evidence>
<dbReference type="Pfam" id="PF07686">
    <property type="entry name" value="V-set"/>
    <property type="match status" value="1"/>
</dbReference>
<dbReference type="GO" id="GO:0030246">
    <property type="term" value="F:carbohydrate binding"/>
    <property type="evidence" value="ECO:0007669"/>
    <property type="project" value="UniProtKB-KW"/>
</dbReference>
<evidence type="ECO:0000256" key="12">
    <source>
        <dbReference type="ARBA" id="ARBA00038361"/>
    </source>
</evidence>
<keyword evidence="9" id="KW-1015">Disulfide bond</keyword>
<dbReference type="InterPro" id="IPR013783">
    <property type="entry name" value="Ig-like_fold"/>
</dbReference>
<evidence type="ECO:0000256" key="7">
    <source>
        <dbReference type="ARBA" id="ARBA00022989"/>
    </source>
</evidence>
<dbReference type="GO" id="GO:0007155">
    <property type="term" value="P:cell adhesion"/>
    <property type="evidence" value="ECO:0007669"/>
    <property type="project" value="UniProtKB-KW"/>
</dbReference>
<keyword evidence="8" id="KW-0472">Membrane</keyword>
<feature type="domain" description="Ig-like" evidence="14">
    <location>
        <begin position="142"/>
        <end position="221"/>
    </location>
</feature>
<dbReference type="SMART" id="SM00408">
    <property type="entry name" value="IGc2"/>
    <property type="match status" value="1"/>
</dbReference>
<keyword evidence="3" id="KW-0732">Signal</keyword>
<evidence type="ECO:0000256" key="2">
    <source>
        <dbReference type="ARBA" id="ARBA00022692"/>
    </source>
</evidence>
<dbReference type="FunFam" id="2.60.40.10:FF:000829">
    <property type="entry name" value="Sialic acid-binding Ig-like lectin 8"/>
    <property type="match status" value="1"/>
</dbReference>
<evidence type="ECO:0000256" key="10">
    <source>
        <dbReference type="ARBA" id="ARBA00023180"/>
    </source>
</evidence>
<organism evidence="15 16">
    <name type="scientific">Lynx canadensis</name>
    <name type="common">Canada lynx</name>
    <name type="synonym">Felis canadensis</name>
    <dbReference type="NCBI Taxonomy" id="61383"/>
    <lineage>
        <taxon>Eukaryota</taxon>
        <taxon>Metazoa</taxon>
        <taxon>Chordata</taxon>
        <taxon>Craniata</taxon>
        <taxon>Vertebrata</taxon>
        <taxon>Euteleostomi</taxon>
        <taxon>Mammalia</taxon>
        <taxon>Eutheria</taxon>
        <taxon>Laurasiatheria</taxon>
        <taxon>Carnivora</taxon>
        <taxon>Feliformia</taxon>
        <taxon>Felidae</taxon>
        <taxon>Felinae</taxon>
        <taxon>Lynx</taxon>
    </lineage>
</organism>
<evidence type="ECO:0000256" key="4">
    <source>
        <dbReference type="ARBA" id="ARBA00022734"/>
    </source>
</evidence>
<evidence type="ECO:0000256" key="13">
    <source>
        <dbReference type="SAM" id="MobiDB-lite"/>
    </source>
</evidence>
<dbReference type="InterPro" id="IPR013106">
    <property type="entry name" value="Ig_V-set"/>
</dbReference>
<evidence type="ECO:0000256" key="3">
    <source>
        <dbReference type="ARBA" id="ARBA00022729"/>
    </source>
</evidence>
<dbReference type="InterPro" id="IPR003598">
    <property type="entry name" value="Ig_sub2"/>
</dbReference>
<protein>
    <recommendedName>
        <fullName evidence="14">Ig-like domain-containing protein</fullName>
    </recommendedName>
</protein>
<keyword evidence="6" id="KW-0130">Cell adhesion</keyword>